<gene>
    <name evidence="2" type="ORF">FEM41_17440</name>
</gene>
<proteinExistence type="predicted"/>
<evidence type="ECO:0000313" key="2">
    <source>
        <dbReference type="EMBL" id="QCT21305.1"/>
    </source>
</evidence>
<evidence type="ECO:0000313" key="3">
    <source>
        <dbReference type="Proteomes" id="UP000302163"/>
    </source>
</evidence>
<reference evidence="2 3" key="1">
    <citation type="submission" date="2019-05" db="EMBL/GenBank/DDBJ databases">
        <title>Complete genome sequence of Izhakiella calystegiae KSNA2, an endophyte isolated from beach morning glory (Calystegia soldanella).</title>
        <authorList>
            <person name="Jiang L."/>
            <person name="Jeong J.C."/>
            <person name="Kim C.Y."/>
            <person name="Kim D.H."/>
            <person name="Kim S.W."/>
            <person name="Lee j."/>
        </authorList>
    </citation>
    <scope>NUCLEOTIDE SEQUENCE [LARGE SCALE GENOMIC DNA]</scope>
    <source>
        <strain evidence="2 3">KSNA2</strain>
    </source>
</reference>
<accession>A0A4P8YKL5</accession>
<dbReference type="EMBL" id="CP040428">
    <property type="protein sequence ID" value="QCT21305.1"/>
    <property type="molecule type" value="Genomic_DNA"/>
</dbReference>
<sequence length="123" mass="13597">MRKYFTVLAAVLLFGGQGAAFAAPVPVSADAAQAMCQVQFDALKSARSGHDSAELLVNRSIIDLMKRGYAVEDYATTTESYRHDMTLAIAKLRENHKAWPDEAAFIRAMDSQQKACQVQLMKR</sequence>
<dbReference type="KEGG" id="izh:FEM41_17440"/>
<keyword evidence="1" id="KW-0732">Signal</keyword>
<dbReference type="Proteomes" id="UP000302163">
    <property type="component" value="Chromosome"/>
</dbReference>
<dbReference type="AlphaFoldDB" id="A0A4P8YKL5"/>
<evidence type="ECO:0000256" key="1">
    <source>
        <dbReference type="SAM" id="SignalP"/>
    </source>
</evidence>
<keyword evidence="3" id="KW-1185">Reference proteome</keyword>
<feature type="signal peptide" evidence="1">
    <location>
        <begin position="1"/>
        <end position="22"/>
    </location>
</feature>
<dbReference type="RefSeq" id="WP_138097461.1">
    <property type="nucleotide sequence ID" value="NZ_CP040428.1"/>
</dbReference>
<name>A0A4P8YKL5_9ENTR</name>
<protein>
    <submittedName>
        <fullName evidence="2">Uncharacterized protein</fullName>
    </submittedName>
</protein>
<feature type="chain" id="PRO_5020478771" evidence="1">
    <location>
        <begin position="23"/>
        <end position="123"/>
    </location>
</feature>
<organism evidence="2 3">
    <name type="scientific">Jejubacter calystegiae</name>
    <dbReference type="NCBI Taxonomy" id="2579935"/>
    <lineage>
        <taxon>Bacteria</taxon>
        <taxon>Pseudomonadati</taxon>
        <taxon>Pseudomonadota</taxon>
        <taxon>Gammaproteobacteria</taxon>
        <taxon>Enterobacterales</taxon>
        <taxon>Enterobacteriaceae</taxon>
        <taxon>Jejubacter</taxon>
    </lineage>
</organism>